<name>A0A091S6G4_MERNU</name>
<dbReference type="PANTHER" id="PTHR19375">
    <property type="entry name" value="HEAT SHOCK PROTEIN 70KDA"/>
    <property type="match status" value="1"/>
</dbReference>
<keyword evidence="7" id="KW-0547">Nucleotide-binding</keyword>
<keyword evidence="14" id="KW-1185">Reference proteome</keyword>
<comment type="subunit">
    <text evidence="4">Binds UBQLN2.</text>
</comment>
<dbReference type="Gene3D" id="3.30.420.40">
    <property type="match status" value="4"/>
</dbReference>
<dbReference type="SUPFAM" id="SSF53067">
    <property type="entry name" value="Actin-like ATPase domain"/>
    <property type="match status" value="2"/>
</dbReference>
<dbReference type="InterPro" id="IPR043129">
    <property type="entry name" value="ATPase_NBD"/>
</dbReference>
<proteinExistence type="inferred from homology"/>
<evidence type="ECO:0000313" key="14">
    <source>
        <dbReference type="Proteomes" id="UP000052967"/>
    </source>
</evidence>
<feature type="non-terminal residue" evidence="13">
    <location>
        <position position="1"/>
    </location>
</feature>
<dbReference type="PROSITE" id="PS00297">
    <property type="entry name" value="HSP70_1"/>
    <property type="match status" value="1"/>
</dbReference>
<keyword evidence="13" id="KW-0346">Stress response</keyword>
<keyword evidence="9" id="KW-0067">ATP-binding</keyword>
<keyword evidence="6 12" id="KW-0732">Signal</keyword>
<evidence type="ECO:0000256" key="7">
    <source>
        <dbReference type="ARBA" id="ARBA00022741"/>
    </source>
</evidence>
<evidence type="ECO:0000313" key="13">
    <source>
        <dbReference type="EMBL" id="KFQ36085.1"/>
    </source>
</evidence>
<dbReference type="PROSITE" id="PS01036">
    <property type="entry name" value="HSP70_3"/>
    <property type="match status" value="1"/>
</dbReference>
<keyword evidence="8" id="KW-0256">Endoplasmic reticulum</keyword>
<dbReference type="AlphaFoldDB" id="A0A091S6G4"/>
<comment type="subcellular location">
    <subcellularLocation>
        <location evidence="2">Microsome</location>
    </subcellularLocation>
</comment>
<evidence type="ECO:0000256" key="8">
    <source>
        <dbReference type="ARBA" id="ARBA00022824"/>
    </source>
</evidence>
<dbReference type="Pfam" id="PF00012">
    <property type="entry name" value="HSP70"/>
    <property type="match status" value="2"/>
</dbReference>
<organism evidence="13 14">
    <name type="scientific">Merops nubicus</name>
    <name type="common">Northern carmine bee-eater</name>
    <dbReference type="NCBI Taxonomy" id="57421"/>
    <lineage>
        <taxon>Eukaryota</taxon>
        <taxon>Metazoa</taxon>
        <taxon>Chordata</taxon>
        <taxon>Craniata</taxon>
        <taxon>Vertebrata</taxon>
        <taxon>Euteleostomi</taxon>
        <taxon>Archelosauria</taxon>
        <taxon>Archosauria</taxon>
        <taxon>Dinosauria</taxon>
        <taxon>Saurischia</taxon>
        <taxon>Theropoda</taxon>
        <taxon>Coelurosauria</taxon>
        <taxon>Aves</taxon>
        <taxon>Neognathae</taxon>
        <taxon>Neoaves</taxon>
        <taxon>Telluraves</taxon>
        <taxon>Coraciimorphae</taxon>
        <taxon>Coraciiformes</taxon>
        <taxon>Meropidae</taxon>
        <taxon>Merops</taxon>
    </lineage>
</organism>
<protein>
    <recommendedName>
        <fullName evidence="5">Heat shock 70 kDa protein 13</fullName>
    </recommendedName>
    <alternativeName>
        <fullName evidence="11">Stress-70 protein chaperone microsome-associated 60 kDa protein</fullName>
    </alternativeName>
</protein>
<dbReference type="GO" id="GO:0005524">
    <property type="term" value="F:ATP binding"/>
    <property type="evidence" value="ECO:0007669"/>
    <property type="project" value="UniProtKB-KW"/>
</dbReference>
<dbReference type="InterPro" id="IPR013126">
    <property type="entry name" value="Hsp_70_fam"/>
</dbReference>
<dbReference type="FunFam" id="3.30.30.30:FF:000007">
    <property type="entry name" value="Heat shock 70 kDa protein 13"/>
    <property type="match status" value="1"/>
</dbReference>
<evidence type="ECO:0000256" key="3">
    <source>
        <dbReference type="ARBA" id="ARBA00007381"/>
    </source>
</evidence>
<dbReference type="FunFam" id="3.30.420.40:FF:000103">
    <property type="entry name" value="Heat shock 70 kDa protein 13"/>
    <property type="match status" value="1"/>
</dbReference>
<dbReference type="EMBL" id="KK715460">
    <property type="protein sequence ID" value="KFQ36085.1"/>
    <property type="molecule type" value="Genomic_DNA"/>
</dbReference>
<evidence type="ECO:0000256" key="12">
    <source>
        <dbReference type="SAM" id="SignalP"/>
    </source>
</evidence>
<dbReference type="InterPro" id="IPR018181">
    <property type="entry name" value="Heat_shock_70_CS"/>
</dbReference>
<dbReference type="GO" id="GO:0140662">
    <property type="term" value="F:ATP-dependent protein folding chaperone"/>
    <property type="evidence" value="ECO:0007669"/>
    <property type="project" value="InterPro"/>
</dbReference>
<evidence type="ECO:0000256" key="1">
    <source>
        <dbReference type="ARBA" id="ARBA00002077"/>
    </source>
</evidence>
<evidence type="ECO:0000256" key="10">
    <source>
        <dbReference type="ARBA" id="ARBA00022848"/>
    </source>
</evidence>
<feature type="chain" id="PRO_5001879698" description="Heat shock 70 kDa protein 13" evidence="12">
    <location>
        <begin position="19"/>
        <end position="465"/>
    </location>
</feature>
<dbReference type="Proteomes" id="UP000052967">
    <property type="component" value="Unassembled WGS sequence"/>
</dbReference>
<dbReference type="Gene3D" id="3.90.640.10">
    <property type="entry name" value="Actin, Chain A, domain 4"/>
    <property type="match status" value="2"/>
</dbReference>
<feature type="non-terminal residue" evidence="13">
    <location>
        <position position="465"/>
    </location>
</feature>
<gene>
    <name evidence="13" type="ORF">N331_07715</name>
</gene>
<sequence>VCVSGSAILALLLAGYLAQQYLPMPTPKVIGIDLGTTYCSVGVFLPGTGQVKVIADENGHNSIPSIVSFTDRGVYVGYDGLELADSNSQNTIYDAKRFIGKIFTSEELKSESSRYPFKIFNNNGSAEFSVTTNETFHVTPEHIGSQLLLKLKRMAEDHLGVPVSEAVISVPAEFDERQRNCTIKAANLAGLNVLRVINEPTAAAMAYGLHKADVFNVLVVDLGGGTLDVSLLNKQGGMFLTRAMAGNNKLGGQDFNQRLMLYLYDQLHQMYGSLPTKKEEIHRLRQAVEAVKLNLTVHEAATLRVLLTMPERKLTKELSEGEVKTNTVVKGKPSPKLKDLGDASKAENNFVEVVFEMEISRKLFEMLNEDLFEKILVPIEQVLKEGHLHRGEVDEIVLVGGSTRIPRIRRVIGDFFGKDPNTSVDPDLAVVTGVAIQAGIVGGSWPLQVSAIEIPNKHLRKTNFN</sequence>
<dbReference type="InterPro" id="IPR042048">
    <property type="entry name" value="HSPA13"/>
</dbReference>
<keyword evidence="10" id="KW-0492">Microsome</keyword>
<evidence type="ECO:0000256" key="11">
    <source>
        <dbReference type="ARBA" id="ARBA00031426"/>
    </source>
</evidence>
<dbReference type="CDD" id="cd10237">
    <property type="entry name" value="ASKHA_NBD_HSP70_HSPA13"/>
    <property type="match status" value="1"/>
</dbReference>
<evidence type="ECO:0000256" key="9">
    <source>
        <dbReference type="ARBA" id="ARBA00022840"/>
    </source>
</evidence>
<dbReference type="PRINTS" id="PR00301">
    <property type="entry name" value="HEATSHOCK70"/>
</dbReference>
<dbReference type="PROSITE" id="PS00329">
    <property type="entry name" value="HSP70_2"/>
    <property type="match status" value="1"/>
</dbReference>
<comment type="similarity">
    <text evidence="3">Belongs to the heat shock protein 70 family.</text>
</comment>
<evidence type="ECO:0000256" key="5">
    <source>
        <dbReference type="ARBA" id="ARBA00018765"/>
    </source>
</evidence>
<evidence type="ECO:0000256" key="6">
    <source>
        <dbReference type="ARBA" id="ARBA00022729"/>
    </source>
</evidence>
<dbReference type="Gene3D" id="3.30.30.30">
    <property type="match status" value="1"/>
</dbReference>
<accession>A0A091S6G4</accession>
<evidence type="ECO:0000256" key="4">
    <source>
        <dbReference type="ARBA" id="ARBA00011671"/>
    </source>
</evidence>
<feature type="signal peptide" evidence="12">
    <location>
        <begin position="1"/>
        <end position="18"/>
    </location>
</feature>
<comment type="function">
    <text evidence="1">Has peptide-independent ATPase activity.</text>
</comment>
<evidence type="ECO:0000256" key="2">
    <source>
        <dbReference type="ARBA" id="ARBA00004144"/>
    </source>
</evidence>
<reference evidence="13 14" key="1">
    <citation type="submission" date="2014-04" db="EMBL/GenBank/DDBJ databases">
        <title>Genome evolution of avian class.</title>
        <authorList>
            <person name="Zhang G."/>
            <person name="Li C."/>
        </authorList>
    </citation>
    <scope>NUCLEOTIDE SEQUENCE [LARGE SCALE GENOMIC DNA]</scope>
    <source>
        <strain evidence="13">BGI_N331</strain>
    </source>
</reference>